<dbReference type="Pfam" id="PF00593">
    <property type="entry name" value="TonB_dep_Rec_b-barrel"/>
    <property type="match status" value="1"/>
</dbReference>
<proteinExistence type="inferred from homology"/>
<evidence type="ECO:0000256" key="7">
    <source>
        <dbReference type="ARBA" id="ARBA00023136"/>
    </source>
</evidence>
<dbReference type="InterPro" id="IPR039426">
    <property type="entry name" value="TonB-dep_rcpt-like"/>
</dbReference>
<dbReference type="RefSeq" id="WP_165872730.1">
    <property type="nucleotide sequence ID" value="NZ_OU594967.1"/>
</dbReference>
<dbReference type="EMBL" id="SMGD01000013">
    <property type="protein sequence ID" value="TCK52068.1"/>
    <property type="molecule type" value="Genomic_DNA"/>
</dbReference>
<keyword evidence="17" id="KW-1185">Reference proteome</keyword>
<protein>
    <submittedName>
        <fullName evidence="16">Outer membrane receptor for ferric coprogen and ferric-rhodotorulic acid</fullName>
    </submittedName>
</protein>
<keyword evidence="3 10" id="KW-0813">Transport</keyword>
<dbReference type="InterPro" id="IPR010105">
    <property type="entry name" value="TonB_sidphr_rcpt"/>
</dbReference>
<dbReference type="InterPro" id="IPR000531">
    <property type="entry name" value="Beta-barrel_TonB"/>
</dbReference>
<evidence type="ECO:0000313" key="17">
    <source>
        <dbReference type="Proteomes" id="UP000295565"/>
    </source>
</evidence>
<dbReference type="Pfam" id="PF07715">
    <property type="entry name" value="Plug"/>
    <property type="match status" value="1"/>
</dbReference>
<feature type="domain" description="TonB-dependent receptor-like beta-barrel" evidence="14">
    <location>
        <begin position="281"/>
        <end position="690"/>
    </location>
</feature>
<keyword evidence="7 10" id="KW-0472">Membrane</keyword>
<dbReference type="Gene3D" id="2.170.130.10">
    <property type="entry name" value="TonB-dependent receptor, plug domain"/>
    <property type="match status" value="1"/>
</dbReference>
<sequence length="720" mass="80031">MKVQVKHVLKLSVLALSIASAYAIAANSDSSKGNSNSQKSHSNNSKQSNHQSSPTKDKLAPITIVGSYTASKDVTSATGLNLTDREIPQATTVITQQRIKDQDLTNIKDIVENTIGLSNIPADTERNTFISRGFQVSNYQIDGSIQPLGGLGGALGQTLIDLSTYQSVEIVRGATGLTTGSGNPAASINFVRKHANSKKFTGYVNMQTGSWDKREFSTDLSSGLNKDGSVRGRIVAKYNKNNSFIDRYSKETSVLYAVIDADLTENTLLRVGAGMQDNNAPGATWGFLPSYSSDGTLTKWGRSKSTAANWSYYDTNANYYFANLEHYFSNGWKLKIDYNHSQYKQHSQLLTFGGYIDNPLVYTLKSHGKNNANTLDIQLNGNYTLFDRNHEFVTGALYSKQNLKQYYANGNNYGTPFSGNLSSFSGNLATTFPAPTLNANYDTKELGFFAATRFNISDDLKWIAGARVSNWKREGFNTSYYNTTGKITPYTGLLYDITPHHRAYVSYAEIFSPQDKYNSKDQLIAPLEGKTYEIGLKSTYLNDNLHTSIALFRTNQDHYAIGSGTYMASGHPIYEEKTMTSKGFELEATGRIKRGWNISAGYSQYRAKDSSNTDINTNYPKKQLKVFTTYNFVSKLPKLTVGGGVNWQGKIYSDDRNGYRTEQSNYAIFNLMARYDLTPKAQIQLNVHNLFDKTYYNTVYADGYGYGAPLNFTIGLNYKL</sequence>
<keyword evidence="4 10" id="KW-1134">Transmembrane beta strand</keyword>
<comment type="caution">
    <text evidence="16">The sequence shown here is derived from an EMBL/GenBank/DDBJ whole genome shotgun (WGS) entry which is preliminary data.</text>
</comment>
<dbReference type="SUPFAM" id="SSF56935">
    <property type="entry name" value="Porins"/>
    <property type="match status" value="1"/>
</dbReference>
<dbReference type="CDD" id="cd01347">
    <property type="entry name" value="ligand_gated_channel"/>
    <property type="match status" value="1"/>
</dbReference>
<dbReference type="PANTHER" id="PTHR32552">
    <property type="entry name" value="FERRICHROME IRON RECEPTOR-RELATED"/>
    <property type="match status" value="1"/>
</dbReference>
<dbReference type="InterPro" id="IPR012910">
    <property type="entry name" value="Plug_dom"/>
</dbReference>
<evidence type="ECO:0000259" key="15">
    <source>
        <dbReference type="Pfam" id="PF07715"/>
    </source>
</evidence>
<evidence type="ECO:0000256" key="13">
    <source>
        <dbReference type="SAM" id="SignalP"/>
    </source>
</evidence>
<organism evidence="16 17">
    <name type="scientific">Celerinatantimonas diazotrophica</name>
    <dbReference type="NCBI Taxonomy" id="412034"/>
    <lineage>
        <taxon>Bacteria</taxon>
        <taxon>Pseudomonadati</taxon>
        <taxon>Pseudomonadota</taxon>
        <taxon>Gammaproteobacteria</taxon>
        <taxon>Celerinatantimonadaceae</taxon>
        <taxon>Celerinatantimonas</taxon>
    </lineage>
</organism>
<evidence type="ECO:0000259" key="14">
    <source>
        <dbReference type="Pfam" id="PF00593"/>
    </source>
</evidence>
<dbReference type="GO" id="GO:0038023">
    <property type="term" value="F:signaling receptor activity"/>
    <property type="evidence" value="ECO:0007669"/>
    <property type="project" value="InterPro"/>
</dbReference>
<reference evidence="16 17" key="1">
    <citation type="submission" date="2019-03" db="EMBL/GenBank/DDBJ databases">
        <title>Genomic Encyclopedia of Type Strains, Phase IV (KMG-IV): sequencing the most valuable type-strain genomes for metagenomic binning, comparative biology and taxonomic classification.</title>
        <authorList>
            <person name="Goeker M."/>
        </authorList>
    </citation>
    <scope>NUCLEOTIDE SEQUENCE [LARGE SCALE GENOMIC DNA]</scope>
    <source>
        <strain evidence="16 17">DSM 18577</strain>
    </source>
</reference>
<evidence type="ECO:0000256" key="3">
    <source>
        <dbReference type="ARBA" id="ARBA00022448"/>
    </source>
</evidence>
<comment type="subcellular location">
    <subcellularLocation>
        <location evidence="1 10">Cell outer membrane</location>
        <topology evidence="1 10">Multi-pass membrane protein</topology>
    </subcellularLocation>
</comment>
<dbReference type="Proteomes" id="UP000295565">
    <property type="component" value="Unassembled WGS sequence"/>
</dbReference>
<dbReference type="PANTHER" id="PTHR32552:SF74">
    <property type="entry name" value="HYDROXAMATE SIDEROPHORE RECEPTOR FHUE"/>
    <property type="match status" value="1"/>
</dbReference>
<keyword evidence="6 11" id="KW-0798">TonB box</keyword>
<evidence type="ECO:0000256" key="8">
    <source>
        <dbReference type="ARBA" id="ARBA00023170"/>
    </source>
</evidence>
<evidence type="ECO:0000313" key="16">
    <source>
        <dbReference type="EMBL" id="TCK52068.1"/>
    </source>
</evidence>
<dbReference type="GO" id="GO:0015344">
    <property type="term" value="F:siderophore uptake transmembrane transporter activity"/>
    <property type="evidence" value="ECO:0007669"/>
    <property type="project" value="TreeGrafter"/>
</dbReference>
<keyword evidence="5 10" id="KW-0812">Transmembrane</keyword>
<evidence type="ECO:0000256" key="2">
    <source>
        <dbReference type="ARBA" id="ARBA00009810"/>
    </source>
</evidence>
<dbReference type="InterPro" id="IPR037066">
    <property type="entry name" value="Plug_dom_sf"/>
</dbReference>
<dbReference type="PROSITE" id="PS52016">
    <property type="entry name" value="TONB_DEPENDENT_REC_3"/>
    <property type="match status" value="1"/>
</dbReference>
<evidence type="ECO:0000256" key="10">
    <source>
        <dbReference type="PROSITE-ProRule" id="PRU01360"/>
    </source>
</evidence>
<evidence type="ECO:0000256" key="11">
    <source>
        <dbReference type="RuleBase" id="RU003357"/>
    </source>
</evidence>
<feature type="compositionally biased region" description="Low complexity" evidence="12">
    <location>
        <begin position="27"/>
        <end position="53"/>
    </location>
</feature>
<evidence type="ECO:0000256" key="12">
    <source>
        <dbReference type="SAM" id="MobiDB-lite"/>
    </source>
</evidence>
<feature type="domain" description="TonB-dependent receptor plug" evidence="15">
    <location>
        <begin position="84"/>
        <end position="186"/>
    </location>
</feature>
<dbReference type="GO" id="GO:0009279">
    <property type="term" value="C:cell outer membrane"/>
    <property type="evidence" value="ECO:0007669"/>
    <property type="project" value="UniProtKB-SubCell"/>
</dbReference>
<keyword evidence="8 16" id="KW-0675">Receptor</keyword>
<keyword evidence="9 10" id="KW-0998">Cell outer membrane</keyword>
<comment type="similarity">
    <text evidence="2 10 11">Belongs to the TonB-dependent receptor family.</text>
</comment>
<evidence type="ECO:0000256" key="1">
    <source>
        <dbReference type="ARBA" id="ARBA00004571"/>
    </source>
</evidence>
<dbReference type="InterPro" id="IPR036942">
    <property type="entry name" value="Beta-barrel_TonB_sf"/>
</dbReference>
<evidence type="ECO:0000256" key="6">
    <source>
        <dbReference type="ARBA" id="ARBA00023077"/>
    </source>
</evidence>
<dbReference type="GO" id="GO:0015891">
    <property type="term" value="P:siderophore transport"/>
    <property type="evidence" value="ECO:0007669"/>
    <property type="project" value="InterPro"/>
</dbReference>
<dbReference type="AlphaFoldDB" id="A0A4R1JLW8"/>
<evidence type="ECO:0000256" key="4">
    <source>
        <dbReference type="ARBA" id="ARBA00022452"/>
    </source>
</evidence>
<evidence type="ECO:0000256" key="5">
    <source>
        <dbReference type="ARBA" id="ARBA00022692"/>
    </source>
</evidence>
<name>A0A4R1JLW8_9GAMM</name>
<evidence type="ECO:0000256" key="9">
    <source>
        <dbReference type="ARBA" id="ARBA00023237"/>
    </source>
</evidence>
<gene>
    <name evidence="16" type="ORF">EV690_2168</name>
</gene>
<keyword evidence="13" id="KW-0732">Signal</keyword>
<feature type="region of interest" description="Disordered" evidence="12">
    <location>
        <begin position="27"/>
        <end position="58"/>
    </location>
</feature>
<feature type="chain" id="PRO_5020873942" evidence="13">
    <location>
        <begin position="26"/>
        <end position="720"/>
    </location>
</feature>
<accession>A0A4R1JLW8</accession>
<dbReference type="NCBIfam" id="TIGR01783">
    <property type="entry name" value="TonB-siderophor"/>
    <property type="match status" value="1"/>
</dbReference>
<feature type="signal peptide" evidence="13">
    <location>
        <begin position="1"/>
        <end position="25"/>
    </location>
</feature>
<dbReference type="Gene3D" id="2.40.170.20">
    <property type="entry name" value="TonB-dependent receptor, beta-barrel domain"/>
    <property type="match status" value="1"/>
</dbReference>